<dbReference type="PANTHER" id="PTHR21569:SF1">
    <property type="entry name" value="SMALL RIBOSOMAL SUBUNIT PROTEIN US9M"/>
    <property type="match status" value="1"/>
</dbReference>
<evidence type="ECO:0000256" key="1">
    <source>
        <dbReference type="ARBA" id="ARBA00005251"/>
    </source>
</evidence>
<dbReference type="Gene3D" id="3.30.230.10">
    <property type="match status" value="1"/>
</dbReference>
<evidence type="ECO:0000313" key="8">
    <source>
        <dbReference type="EMBL" id="KKS01632.1"/>
    </source>
</evidence>
<evidence type="ECO:0000256" key="2">
    <source>
        <dbReference type="ARBA" id="ARBA00022980"/>
    </source>
</evidence>
<sequence>MPKTKIKKTPKKDEQKELKKTGVLELKSEKSENAETETENREENMKLNGNGKEKYYQAIGRRKESIARIRFYTKKSTDTVEDEKALITINGKDYADYFSDVNLRNIVESPLRKLKSLNRFKASVVVRGGGLTGQADAIKHGLSRALVQFDINFKKKLKKAGFLTRDSRIKERRKYGLKKARKAPQWNKR</sequence>
<dbReference type="SUPFAM" id="SSF54211">
    <property type="entry name" value="Ribosomal protein S5 domain 2-like"/>
    <property type="match status" value="1"/>
</dbReference>
<dbReference type="InterPro" id="IPR000754">
    <property type="entry name" value="Ribosomal_uS9"/>
</dbReference>
<dbReference type="PROSITE" id="PS00360">
    <property type="entry name" value="RIBOSOMAL_S9"/>
    <property type="match status" value="1"/>
</dbReference>
<dbReference type="NCBIfam" id="NF001099">
    <property type="entry name" value="PRK00132.1"/>
    <property type="match status" value="1"/>
</dbReference>
<dbReference type="HAMAP" id="MF_00532_B">
    <property type="entry name" value="Ribosomal_uS9_B"/>
    <property type="match status" value="1"/>
</dbReference>
<dbReference type="GO" id="GO:0003723">
    <property type="term" value="F:RNA binding"/>
    <property type="evidence" value="ECO:0007669"/>
    <property type="project" value="TreeGrafter"/>
</dbReference>
<dbReference type="FunFam" id="3.30.230.10:FF:000001">
    <property type="entry name" value="30S ribosomal protein S9"/>
    <property type="match status" value="1"/>
</dbReference>
<accession>A0A0G0VPQ9</accession>
<reference evidence="8 9" key="1">
    <citation type="journal article" date="2015" name="Nature">
        <title>rRNA introns, odd ribosomes, and small enigmatic genomes across a large radiation of phyla.</title>
        <authorList>
            <person name="Brown C.T."/>
            <person name="Hug L.A."/>
            <person name="Thomas B.C."/>
            <person name="Sharon I."/>
            <person name="Castelle C.J."/>
            <person name="Singh A."/>
            <person name="Wilkins M.J."/>
            <person name="Williams K.H."/>
            <person name="Banfield J.F."/>
        </authorList>
    </citation>
    <scope>NUCLEOTIDE SEQUENCE [LARGE SCALE GENOMIC DNA]</scope>
</reference>
<dbReference type="GO" id="GO:0022627">
    <property type="term" value="C:cytosolic small ribosomal subunit"/>
    <property type="evidence" value="ECO:0007669"/>
    <property type="project" value="TreeGrafter"/>
</dbReference>
<feature type="compositionally biased region" description="Basic and acidic residues" evidence="7">
    <location>
        <begin position="11"/>
        <end position="49"/>
    </location>
</feature>
<evidence type="ECO:0000256" key="4">
    <source>
        <dbReference type="ARBA" id="ARBA00035259"/>
    </source>
</evidence>
<dbReference type="InterPro" id="IPR014721">
    <property type="entry name" value="Ribsml_uS5_D2-typ_fold_subgr"/>
</dbReference>
<evidence type="ECO:0000313" key="9">
    <source>
        <dbReference type="Proteomes" id="UP000033903"/>
    </source>
</evidence>
<dbReference type="PANTHER" id="PTHR21569">
    <property type="entry name" value="RIBOSOMAL PROTEIN S9"/>
    <property type="match status" value="1"/>
</dbReference>
<dbReference type="PATRIC" id="fig|1619023.3.peg.39"/>
<feature type="region of interest" description="Disordered" evidence="7">
    <location>
        <begin position="1"/>
        <end position="49"/>
    </location>
</feature>
<organism evidence="8 9">
    <name type="scientific">Candidatus Yanofskybacteria bacterium GW2011_GWA2_41_22</name>
    <dbReference type="NCBI Taxonomy" id="1619023"/>
    <lineage>
        <taxon>Bacteria</taxon>
        <taxon>Candidatus Yanofskyibacteriota</taxon>
    </lineage>
</organism>
<keyword evidence="3 5" id="KW-0687">Ribonucleoprotein</keyword>
<protein>
    <recommendedName>
        <fullName evidence="4 5">Small ribosomal subunit protein uS9</fullName>
    </recommendedName>
</protein>
<dbReference type="InterPro" id="IPR020568">
    <property type="entry name" value="Ribosomal_Su5_D2-typ_SF"/>
</dbReference>
<feature type="compositionally biased region" description="Basic residues" evidence="7">
    <location>
        <begin position="1"/>
        <end position="10"/>
    </location>
</feature>
<dbReference type="InterPro" id="IPR023035">
    <property type="entry name" value="Ribosomal_uS9_bac/plastid"/>
</dbReference>
<evidence type="ECO:0000256" key="7">
    <source>
        <dbReference type="SAM" id="MobiDB-lite"/>
    </source>
</evidence>
<proteinExistence type="inferred from homology"/>
<comment type="similarity">
    <text evidence="1 5 6">Belongs to the universal ribosomal protein uS9 family.</text>
</comment>
<evidence type="ECO:0000256" key="5">
    <source>
        <dbReference type="HAMAP-Rule" id="MF_00532"/>
    </source>
</evidence>
<name>A0A0G0VPQ9_9BACT</name>
<dbReference type="Pfam" id="PF00380">
    <property type="entry name" value="Ribosomal_S9"/>
    <property type="match status" value="1"/>
</dbReference>
<dbReference type="InterPro" id="IPR020574">
    <property type="entry name" value="Ribosomal_uS9_CS"/>
</dbReference>
<comment type="caution">
    <text evidence="8">The sequence shown here is derived from an EMBL/GenBank/DDBJ whole genome shotgun (WGS) entry which is preliminary data.</text>
</comment>
<dbReference type="AlphaFoldDB" id="A0A0G0VPQ9"/>
<dbReference type="GO" id="GO:0006412">
    <property type="term" value="P:translation"/>
    <property type="evidence" value="ECO:0007669"/>
    <property type="project" value="UniProtKB-UniRule"/>
</dbReference>
<evidence type="ECO:0000256" key="3">
    <source>
        <dbReference type="ARBA" id="ARBA00023274"/>
    </source>
</evidence>
<keyword evidence="2 5" id="KW-0689">Ribosomal protein</keyword>
<gene>
    <name evidence="5" type="primary">rpsI</name>
    <name evidence="8" type="ORF">UU54_C0002G0005</name>
</gene>
<dbReference type="Proteomes" id="UP000033903">
    <property type="component" value="Unassembled WGS sequence"/>
</dbReference>
<dbReference type="EMBL" id="LCBA01000002">
    <property type="protein sequence ID" value="KKS01632.1"/>
    <property type="molecule type" value="Genomic_DNA"/>
</dbReference>
<evidence type="ECO:0000256" key="6">
    <source>
        <dbReference type="RuleBase" id="RU003815"/>
    </source>
</evidence>
<dbReference type="GO" id="GO:0003735">
    <property type="term" value="F:structural constituent of ribosome"/>
    <property type="evidence" value="ECO:0007669"/>
    <property type="project" value="InterPro"/>
</dbReference>